<dbReference type="InterPro" id="IPR001347">
    <property type="entry name" value="SIS_dom"/>
</dbReference>
<dbReference type="Gene3D" id="3.40.50.10490">
    <property type="entry name" value="Glucose-6-phosphate isomerase like protein, domain 1"/>
    <property type="match status" value="1"/>
</dbReference>
<evidence type="ECO:0000256" key="2">
    <source>
        <dbReference type="ARBA" id="ARBA00023125"/>
    </source>
</evidence>
<feature type="domain" description="HTH rpiR-type" evidence="4">
    <location>
        <begin position="1"/>
        <end position="77"/>
    </location>
</feature>
<keyword evidence="1" id="KW-0805">Transcription regulation</keyword>
<dbReference type="Pfam" id="PF01380">
    <property type="entry name" value="SIS"/>
    <property type="match status" value="1"/>
</dbReference>
<organism evidence="5 6">
    <name type="scientific">Brucella oryzae</name>
    <dbReference type="NCBI Taxonomy" id="335286"/>
    <lineage>
        <taxon>Bacteria</taxon>
        <taxon>Pseudomonadati</taxon>
        <taxon>Pseudomonadota</taxon>
        <taxon>Alphaproteobacteria</taxon>
        <taxon>Hyphomicrobiales</taxon>
        <taxon>Brucellaceae</taxon>
        <taxon>Brucella/Ochrobactrum group</taxon>
        <taxon>Brucella</taxon>
    </lineage>
</organism>
<dbReference type="PROSITE" id="PS51071">
    <property type="entry name" value="HTH_RPIR"/>
    <property type="match status" value="1"/>
</dbReference>
<gene>
    <name evidence="5" type="ORF">C3731_16820</name>
</gene>
<dbReference type="GO" id="GO:1901135">
    <property type="term" value="P:carbohydrate derivative metabolic process"/>
    <property type="evidence" value="ECO:0007669"/>
    <property type="project" value="InterPro"/>
</dbReference>
<proteinExistence type="predicted"/>
<sequence length="282" mass="31642">MSVKETLLSFKGSFTPSERKLVQTLLNDYPMVGLTSAGEWARLANVSAPTVVRLATKLGFSGYAGFQAALLGEVDKRFQSPLNLLESRRQNFPITTMDTAVDSYTRASQQSLEDSKMLMPTQRYNELADILLNNKGKIYVVGGRFSGSIATILGSYLRHFRGDVIDLSPVSQNSRERLVDMGPPDCLVVFDYRRYQQDVVDLAVSAAGQEVKIILFTDEWLSPIAKHAQIFVPSRTEISSAYDTMLPALMQVEVLFSIMLDRMDERTQRRFLAFEKLGFSAR</sequence>
<dbReference type="InterPro" id="IPR036388">
    <property type="entry name" value="WH-like_DNA-bd_sf"/>
</dbReference>
<dbReference type="Proteomes" id="UP000238493">
    <property type="component" value="Unassembled WGS sequence"/>
</dbReference>
<dbReference type="OrthoDB" id="3574600at2"/>
<dbReference type="InterPro" id="IPR047640">
    <property type="entry name" value="RpiR-like"/>
</dbReference>
<dbReference type="InterPro" id="IPR000281">
    <property type="entry name" value="HTH_RpiR"/>
</dbReference>
<name>A0A2S7IWK5_9HYPH</name>
<evidence type="ECO:0000256" key="3">
    <source>
        <dbReference type="ARBA" id="ARBA00023163"/>
    </source>
</evidence>
<dbReference type="Gene3D" id="1.10.10.10">
    <property type="entry name" value="Winged helix-like DNA-binding domain superfamily/Winged helix DNA-binding domain"/>
    <property type="match status" value="1"/>
</dbReference>
<dbReference type="AlphaFoldDB" id="A0A2S7IWK5"/>
<dbReference type="InterPro" id="IPR046348">
    <property type="entry name" value="SIS_dom_sf"/>
</dbReference>
<dbReference type="InterPro" id="IPR009057">
    <property type="entry name" value="Homeodomain-like_sf"/>
</dbReference>
<accession>A0A2S7IWK5</accession>
<evidence type="ECO:0000313" key="6">
    <source>
        <dbReference type="Proteomes" id="UP000238493"/>
    </source>
</evidence>
<dbReference type="Pfam" id="PF01418">
    <property type="entry name" value="HTH_6"/>
    <property type="match status" value="1"/>
</dbReference>
<dbReference type="GO" id="GO:0097367">
    <property type="term" value="F:carbohydrate derivative binding"/>
    <property type="evidence" value="ECO:0007669"/>
    <property type="project" value="InterPro"/>
</dbReference>
<reference evidence="5 6" key="1">
    <citation type="submission" date="2018-02" db="EMBL/GenBank/DDBJ databases">
        <title>Draft genome sequence of Ochrobactrum oryzae found in Brazil.</title>
        <authorList>
            <person name="Cerdeira L."/>
            <person name="Andrade F."/>
            <person name="Zacariotto T."/>
            <person name="Barbosa B."/>
            <person name="Santos S."/>
            <person name="Cassetari V."/>
            <person name="Lincopan N."/>
        </authorList>
    </citation>
    <scope>NUCLEOTIDE SEQUENCE [LARGE SCALE GENOMIC DNA]</scope>
    <source>
        <strain evidence="5 6">OA447</strain>
    </source>
</reference>
<dbReference type="GO" id="GO:0003677">
    <property type="term" value="F:DNA binding"/>
    <property type="evidence" value="ECO:0007669"/>
    <property type="project" value="UniProtKB-KW"/>
</dbReference>
<dbReference type="EMBL" id="PTRC01000029">
    <property type="protein sequence ID" value="PQA72395.1"/>
    <property type="molecule type" value="Genomic_DNA"/>
</dbReference>
<keyword evidence="2" id="KW-0238">DNA-binding</keyword>
<dbReference type="PANTHER" id="PTHR30514:SF18">
    <property type="entry name" value="RPIR-FAMILY TRANSCRIPTIONAL REGULATOR"/>
    <property type="match status" value="1"/>
</dbReference>
<evidence type="ECO:0000259" key="4">
    <source>
        <dbReference type="PROSITE" id="PS51071"/>
    </source>
</evidence>
<dbReference type="CDD" id="cd05013">
    <property type="entry name" value="SIS_RpiR"/>
    <property type="match status" value="1"/>
</dbReference>
<dbReference type="RefSeq" id="WP_104756779.1">
    <property type="nucleotide sequence ID" value="NZ_JBHEEO010000001.1"/>
</dbReference>
<dbReference type="SUPFAM" id="SSF46689">
    <property type="entry name" value="Homeodomain-like"/>
    <property type="match status" value="1"/>
</dbReference>
<dbReference type="GO" id="GO:0003700">
    <property type="term" value="F:DNA-binding transcription factor activity"/>
    <property type="evidence" value="ECO:0007669"/>
    <property type="project" value="InterPro"/>
</dbReference>
<evidence type="ECO:0000256" key="1">
    <source>
        <dbReference type="ARBA" id="ARBA00023015"/>
    </source>
</evidence>
<dbReference type="InterPro" id="IPR035472">
    <property type="entry name" value="RpiR-like_SIS"/>
</dbReference>
<comment type="caution">
    <text evidence="5">The sequence shown here is derived from an EMBL/GenBank/DDBJ whole genome shotgun (WGS) entry which is preliminary data.</text>
</comment>
<evidence type="ECO:0000313" key="5">
    <source>
        <dbReference type="EMBL" id="PQA72395.1"/>
    </source>
</evidence>
<protein>
    <submittedName>
        <fullName evidence="5">MurR/RpiR family transcriptional regulator</fullName>
    </submittedName>
</protein>
<dbReference type="PANTHER" id="PTHR30514">
    <property type="entry name" value="GLUCOKINASE"/>
    <property type="match status" value="1"/>
</dbReference>
<dbReference type="SUPFAM" id="SSF53697">
    <property type="entry name" value="SIS domain"/>
    <property type="match status" value="1"/>
</dbReference>
<keyword evidence="6" id="KW-1185">Reference proteome</keyword>
<keyword evidence="3" id="KW-0804">Transcription</keyword>